<name>A0A4R1NC00_9GAMM</name>
<dbReference type="InterPro" id="IPR001845">
    <property type="entry name" value="HTH_ArsR_DNA-bd_dom"/>
</dbReference>
<dbReference type="GO" id="GO:0003700">
    <property type="term" value="F:DNA-binding transcription factor activity"/>
    <property type="evidence" value="ECO:0007669"/>
    <property type="project" value="InterPro"/>
</dbReference>
<dbReference type="Pfam" id="PF12840">
    <property type="entry name" value="HTH_20"/>
    <property type="match status" value="1"/>
</dbReference>
<evidence type="ECO:0000313" key="3">
    <source>
        <dbReference type="EMBL" id="TCL04259.1"/>
    </source>
</evidence>
<evidence type="ECO:0000313" key="4">
    <source>
        <dbReference type="Proteomes" id="UP000294555"/>
    </source>
</evidence>
<accession>A0A4R1NC00</accession>
<comment type="caution">
    <text evidence="3">The sequence shown here is derived from an EMBL/GenBank/DDBJ whole genome shotgun (WGS) entry which is preliminary data.</text>
</comment>
<dbReference type="OrthoDB" id="8565358at2"/>
<dbReference type="AlphaFoldDB" id="A0A4R1NC00"/>
<evidence type="ECO:0000256" key="1">
    <source>
        <dbReference type="SAM" id="MobiDB-lite"/>
    </source>
</evidence>
<feature type="domain" description="HTH arsR-type" evidence="2">
    <location>
        <begin position="16"/>
        <end position="98"/>
    </location>
</feature>
<dbReference type="PRINTS" id="PR00778">
    <property type="entry name" value="HTHARSR"/>
</dbReference>
<organism evidence="3 4">
    <name type="scientific">Sodalis ligni</name>
    <dbReference type="NCBI Taxonomy" id="2697027"/>
    <lineage>
        <taxon>Bacteria</taxon>
        <taxon>Pseudomonadati</taxon>
        <taxon>Pseudomonadota</taxon>
        <taxon>Gammaproteobacteria</taxon>
        <taxon>Enterobacterales</taxon>
        <taxon>Bruguierivoracaceae</taxon>
        <taxon>Sodalis</taxon>
    </lineage>
</organism>
<sequence>MRPIIHPAASDITVEGILHALADPVRARIFVEIARGDCAQTCSAFLEVSDRCVPKSTLSQHFKVLREAGLIRSVRKGVEMYNMPRHDDLHERFGGLISAIIEAYTAQYQRARLADREAGQGADSDSLPESRPAEG</sequence>
<evidence type="ECO:0000259" key="2">
    <source>
        <dbReference type="SMART" id="SM00418"/>
    </source>
</evidence>
<gene>
    <name evidence="3" type="ORF">EZJ58_2372</name>
</gene>
<proteinExistence type="predicted"/>
<dbReference type="RefSeq" id="WP_132923050.1">
    <property type="nucleotide sequence ID" value="NZ_SJOI01000001.1"/>
</dbReference>
<dbReference type="Gene3D" id="1.10.10.10">
    <property type="entry name" value="Winged helix-like DNA-binding domain superfamily/Winged helix DNA-binding domain"/>
    <property type="match status" value="1"/>
</dbReference>
<dbReference type="InterPro" id="IPR011991">
    <property type="entry name" value="ArsR-like_HTH"/>
</dbReference>
<dbReference type="InterPro" id="IPR036390">
    <property type="entry name" value="WH_DNA-bd_sf"/>
</dbReference>
<dbReference type="SMART" id="SM00418">
    <property type="entry name" value="HTH_ARSR"/>
    <property type="match status" value="1"/>
</dbReference>
<dbReference type="CDD" id="cd00090">
    <property type="entry name" value="HTH_ARSR"/>
    <property type="match status" value="1"/>
</dbReference>
<protein>
    <submittedName>
        <fullName evidence="3">ArsR family transcriptional regulator</fullName>
    </submittedName>
</protein>
<dbReference type="SUPFAM" id="SSF46785">
    <property type="entry name" value="Winged helix' DNA-binding domain"/>
    <property type="match status" value="1"/>
</dbReference>
<dbReference type="Proteomes" id="UP000294555">
    <property type="component" value="Unassembled WGS sequence"/>
</dbReference>
<dbReference type="InterPro" id="IPR036388">
    <property type="entry name" value="WH-like_DNA-bd_sf"/>
</dbReference>
<reference evidence="3 4" key="1">
    <citation type="submission" date="2019-02" db="EMBL/GenBank/DDBJ databases">
        <title>Investigation of anaerobic lignin degradation for improved lignocellulosic biofuels.</title>
        <authorList>
            <person name="Deangelis K."/>
        </authorList>
    </citation>
    <scope>NUCLEOTIDE SEQUENCE [LARGE SCALE GENOMIC DNA]</scope>
    <source>
        <strain evidence="3 4">159R</strain>
    </source>
</reference>
<dbReference type="EMBL" id="SJOI01000001">
    <property type="protein sequence ID" value="TCL04259.1"/>
    <property type="molecule type" value="Genomic_DNA"/>
</dbReference>
<feature type="region of interest" description="Disordered" evidence="1">
    <location>
        <begin position="115"/>
        <end position="135"/>
    </location>
</feature>
<keyword evidence="4" id="KW-1185">Reference proteome</keyword>